<dbReference type="Proteomes" id="UP000831775">
    <property type="component" value="Chromosome"/>
</dbReference>
<dbReference type="InterPro" id="IPR050107">
    <property type="entry name" value="ABC_carbohydrate_import_ATPase"/>
</dbReference>
<gene>
    <name evidence="6" type="ORF">MUN76_09210</name>
</gene>
<evidence type="ECO:0000256" key="2">
    <source>
        <dbReference type="ARBA" id="ARBA00022737"/>
    </source>
</evidence>
<organism evidence="6 7">
    <name type="scientific">Leucobacter rhizosphaerae</name>
    <dbReference type="NCBI Taxonomy" id="2932245"/>
    <lineage>
        <taxon>Bacteria</taxon>
        <taxon>Bacillati</taxon>
        <taxon>Actinomycetota</taxon>
        <taxon>Actinomycetes</taxon>
        <taxon>Micrococcales</taxon>
        <taxon>Microbacteriaceae</taxon>
        <taxon>Leucobacter</taxon>
    </lineage>
</organism>
<dbReference type="PANTHER" id="PTHR43790:SF9">
    <property type="entry name" value="GALACTOFURANOSE TRANSPORTER ATP-BINDING PROTEIN YTFR"/>
    <property type="match status" value="1"/>
</dbReference>
<keyword evidence="1" id="KW-0813">Transport</keyword>
<dbReference type="CDD" id="cd03216">
    <property type="entry name" value="ABC_Carb_Monos_I"/>
    <property type="match status" value="1"/>
</dbReference>
<evidence type="ECO:0000256" key="1">
    <source>
        <dbReference type="ARBA" id="ARBA00022448"/>
    </source>
</evidence>
<name>A0ABY4FSJ3_9MICO</name>
<dbReference type="PROSITE" id="PS50893">
    <property type="entry name" value="ABC_TRANSPORTER_2"/>
    <property type="match status" value="1"/>
</dbReference>
<evidence type="ECO:0000313" key="7">
    <source>
        <dbReference type="Proteomes" id="UP000831775"/>
    </source>
</evidence>
<dbReference type="InterPro" id="IPR027417">
    <property type="entry name" value="P-loop_NTPase"/>
</dbReference>
<keyword evidence="7" id="KW-1185">Reference proteome</keyword>
<dbReference type="CDD" id="cd03215">
    <property type="entry name" value="ABC_Carb_Monos_II"/>
    <property type="match status" value="1"/>
</dbReference>
<dbReference type="PROSITE" id="PS00211">
    <property type="entry name" value="ABC_TRANSPORTER_1"/>
    <property type="match status" value="1"/>
</dbReference>
<dbReference type="InterPro" id="IPR003593">
    <property type="entry name" value="AAA+_ATPase"/>
</dbReference>
<keyword evidence="2" id="KW-0677">Repeat</keyword>
<proteinExistence type="predicted"/>
<dbReference type="SUPFAM" id="SSF52540">
    <property type="entry name" value="P-loop containing nucleoside triphosphate hydrolases"/>
    <property type="match status" value="2"/>
</dbReference>
<sequence>MNETPILVARGLDKRFGPVHANKAVDLEVRVGEVLGLVGENGAGKSTLLSMLSGTLAADEGTLELNGEAVKFSTYHQATRHGVFRVYQHQALVPNVTVAENIYLAQETEFTRFGVLSKRAMERRTQEIFDDLGVTLEPSAQLSRLSFAERQVVEIVRCLAQARLLGITHPVILLDEPTSALTRGQIDFFFDFVNRIKDQAAQVFVSHRLEEIVALCDRLVVLKDGEKVAENDRPRELSESEIHSMMVGRSIAMHSRKRTVTDELRATVEPVLELEGFSSDSFSDVDLRVAPGEIVGIAGVVGSGKSHLGRAVFELGEGCRGTIKVRGAAPRHTGPRFGIRESVGYVPTERHREGLVLGMTVAQNLSLPYVGAAIASSPVIDGKRERRETVAAIEQLSIKTPGPGTLIRNLSGGNQQKVILARWLTLESKILVLDNPTNGVDVGAKGEIYAILDEITAQGISVILISDDLPELITMSDRILVMKDGRIRSEYDVASETPPTEVDLVADMV</sequence>
<evidence type="ECO:0000256" key="4">
    <source>
        <dbReference type="ARBA" id="ARBA00022840"/>
    </source>
</evidence>
<dbReference type="Gene3D" id="3.40.50.300">
    <property type="entry name" value="P-loop containing nucleotide triphosphate hydrolases"/>
    <property type="match status" value="2"/>
</dbReference>
<reference evidence="6 7" key="1">
    <citation type="submission" date="2022-04" db="EMBL/GenBank/DDBJ databases">
        <title>Leucobacter sp. isolated from rhizosphere of onion.</title>
        <authorList>
            <person name="Won M."/>
            <person name="Lee C.-M."/>
            <person name="Woen H.-Y."/>
            <person name="Kwon S.-W."/>
        </authorList>
    </citation>
    <scope>NUCLEOTIDE SEQUENCE [LARGE SCALE GENOMIC DNA]</scope>
    <source>
        <strain evidence="6 7">H25R-14</strain>
    </source>
</reference>
<accession>A0ABY4FSJ3</accession>
<keyword evidence="4 6" id="KW-0067">ATP-binding</keyword>
<protein>
    <submittedName>
        <fullName evidence="6">Sugar ABC transporter ATP-binding protein</fullName>
    </submittedName>
</protein>
<dbReference type="Pfam" id="PF00005">
    <property type="entry name" value="ABC_tran"/>
    <property type="match status" value="2"/>
</dbReference>
<evidence type="ECO:0000259" key="5">
    <source>
        <dbReference type="PROSITE" id="PS50893"/>
    </source>
</evidence>
<dbReference type="EMBL" id="CP095043">
    <property type="protein sequence ID" value="UOQ59235.1"/>
    <property type="molecule type" value="Genomic_DNA"/>
</dbReference>
<dbReference type="SMART" id="SM00382">
    <property type="entry name" value="AAA"/>
    <property type="match status" value="2"/>
</dbReference>
<keyword evidence="3" id="KW-0547">Nucleotide-binding</keyword>
<evidence type="ECO:0000313" key="6">
    <source>
        <dbReference type="EMBL" id="UOQ59235.1"/>
    </source>
</evidence>
<dbReference type="PANTHER" id="PTHR43790">
    <property type="entry name" value="CARBOHYDRATE TRANSPORT ATP-BINDING PROTEIN MG119-RELATED"/>
    <property type="match status" value="1"/>
</dbReference>
<feature type="domain" description="ABC transporter" evidence="5">
    <location>
        <begin position="7"/>
        <end position="509"/>
    </location>
</feature>
<dbReference type="InterPro" id="IPR017871">
    <property type="entry name" value="ABC_transporter-like_CS"/>
</dbReference>
<evidence type="ECO:0000256" key="3">
    <source>
        <dbReference type="ARBA" id="ARBA00022741"/>
    </source>
</evidence>
<dbReference type="InterPro" id="IPR003439">
    <property type="entry name" value="ABC_transporter-like_ATP-bd"/>
</dbReference>
<dbReference type="GO" id="GO:0005524">
    <property type="term" value="F:ATP binding"/>
    <property type="evidence" value="ECO:0007669"/>
    <property type="project" value="UniProtKB-KW"/>
</dbReference>
<dbReference type="RefSeq" id="WP_244684137.1">
    <property type="nucleotide sequence ID" value="NZ_CP095043.1"/>
</dbReference>